<dbReference type="OrthoDB" id="5773245at2759"/>
<keyword evidence="2" id="KW-1185">Reference proteome</keyword>
<dbReference type="Proteomes" id="UP000054047">
    <property type="component" value="Unassembled WGS sequence"/>
</dbReference>
<evidence type="ECO:0000313" key="1">
    <source>
        <dbReference type="EMBL" id="KIH67145.1"/>
    </source>
</evidence>
<evidence type="ECO:0000313" key="2">
    <source>
        <dbReference type="Proteomes" id="UP000054047"/>
    </source>
</evidence>
<reference evidence="1 2" key="1">
    <citation type="submission" date="2013-12" db="EMBL/GenBank/DDBJ databases">
        <title>Draft genome of the parsitic nematode Ancylostoma duodenale.</title>
        <authorList>
            <person name="Mitreva M."/>
        </authorList>
    </citation>
    <scope>NUCLEOTIDE SEQUENCE [LARGE SCALE GENOMIC DNA]</scope>
    <source>
        <strain evidence="1 2">Zhejiang</strain>
    </source>
</reference>
<protein>
    <submittedName>
        <fullName evidence="1">Uncharacterized protein</fullName>
    </submittedName>
</protein>
<accession>A0A0C2H041</accession>
<dbReference type="AlphaFoldDB" id="A0A0C2H041"/>
<name>A0A0C2H041_9BILA</name>
<sequence>MIVKGCTSDDEEDASMKVRTLDMALYWVNNEKVKGQSYFCKGGDFCNDSSMLSFTSSIAVVSLLRLLL</sequence>
<proteinExistence type="predicted"/>
<organism evidence="1 2">
    <name type="scientific">Ancylostoma duodenale</name>
    <dbReference type="NCBI Taxonomy" id="51022"/>
    <lineage>
        <taxon>Eukaryota</taxon>
        <taxon>Metazoa</taxon>
        <taxon>Ecdysozoa</taxon>
        <taxon>Nematoda</taxon>
        <taxon>Chromadorea</taxon>
        <taxon>Rhabditida</taxon>
        <taxon>Rhabditina</taxon>
        <taxon>Rhabditomorpha</taxon>
        <taxon>Strongyloidea</taxon>
        <taxon>Ancylostomatidae</taxon>
        <taxon>Ancylostomatinae</taxon>
        <taxon>Ancylostoma</taxon>
    </lineage>
</organism>
<gene>
    <name evidence="1" type="ORF">ANCDUO_02526</name>
</gene>
<dbReference type="EMBL" id="KN726819">
    <property type="protein sequence ID" value="KIH67145.1"/>
    <property type="molecule type" value="Genomic_DNA"/>
</dbReference>